<feature type="region of interest" description="Disordered" evidence="6">
    <location>
        <begin position="1"/>
        <end position="25"/>
    </location>
</feature>
<dbReference type="InterPro" id="IPR015655">
    <property type="entry name" value="PP2C"/>
</dbReference>
<evidence type="ECO:0000259" key="7">
    <source>
        <dbReference type="PROSITE" id="PS51746"/>
    </source>
</evidence>
<evidence type="ECO:0000313" key="10">
    <source>
        <dbReference type="Proteomes" id="UP000332933"/>
    </source>
</evidence>
<dbReference type="SUPFAM" id="SSF81606">
    <property type="entry name" value="PP2C-like"/>
    <property type="match status" value="1"/>
</dbReference>
<dbReference type="EMBL" id="VJMH01006404">
    <property type="protein sequence ID" value="KAF0689903.1"/>
    <property type="molecule type" value="Genomic_DNA"/>
</dbReference>
<feature type="region of interest" description="Disordered" evidence="6">
    <location>
        <begin position="57"/>
        <end position="88"/>
    </location>
</feature>
<keyword evidence="10" id="KW-1185">Reference proteome</keyword>
<evidence type="ECO:0000256" key="6">
    <source>
        <dbReference type="SAM" id="MobiDB-lite"/>
    </source>
</evidence>
<evidence type="ECO:0000313" key="9">
    <source>
        <dbReference type="EMBL" id="VFT95408.1"/>
    </source>
</evidence>
<dbReference type="AlphaFoldDB" id="A0A485LBL0"/>
<dbReference type="SMART" id="SM00332">
    <property type="entry name" value="PP2Cc"/>
    <property type="match status" value="1"/>
</dbReference>
<dbReference type="PROSITE" id="PS01032">
    <property type="entry name" value="PPM_1"/>
    <property type="match status" value="1"/>
</dbReference>
<evidence type="ECO:0000313" key="8">
    <source>
        <dbReference type="EMBL" id="KAF0689903.1"/>
    </source>
</evidence>
<evidence type="ECO:0000256" key="3">
    <source>
        <dbReference type="ARBA" id="ARBA00022801"/>
    </source>
</evidence>
<dbReference type="OrthoDB" id="416093at2759"/>
<reference evidence="9 10" key="1">
    <citation type="submission" date="2019-03" db="EMBL/GenBank/DDBJ databases">
        <authorList>
            <person name="Gaulin E."/>
            <person name="Dumas B."/>
        </authorList>
    </citation>
    <scope>NUCLEOTIDE SEQUENCE [LARGE SCALE GENOMIC DNA]</scope>
    <source>
        <strain evidence="9">CBS 568.67</strain>
    </source>
</reference>
<organism evidence="9 10">
    <name type="scientific">Aphanomyces stellatus</name>
    <dbReference type="NCBI Taxonomy" id="120398"/>
    <lineage>
        <taxon>Eukaryota</taxon>
        <taxon>Sar</taxon>
        <taxon>Stramenopiles</taxon>
        <taxon>Oomycota</taxon>
        <taxon>Saprolegniomycetes</taxon>
        <taxon>Saprolegniales</taxon>
        <taxon>Verrucalvaceae</taxon>
        <taxon>Aphanomyces</taxon>
    </lineage>
</organism>
<evidence type="ECO:0000256" key="4">
    <source>
        <dbReference type="ARBA" id="ARBA00022912"/>
    </source>
</evidence>
<comment type="similarity">
    <text evidence="5">Belongs to the PP2C family.</text>
</comment>
<protein>
    <submittedName>
        <fullName evidence="9">Aste57867_18673 protein</fullName>
    </submittedName>
</protein>
<dbReference type="Pfam" id="PF00481">
    <property type="entry name" value="PP2C"/>
    <property type="match status" value="1"/>
</dbReference>
<keyword evidence="2" id="KW-0479">Metal-binding</keyword>
<keyword evidence="3 5" id="KW-0378">Hydrolase</keyword>
<dbReference type="CDD" id="cd00143">
    <property type="entry name" value="PP2Cc"/>
    <property type="match status" value="1"/>
</dbReference>
<proteinExistence type="inferred from homology"/>
<dbReference type="PANTHER" id="PTHR47992">
    <property type="entry name" value="PROTEIN PHOSPHATASE"/>
    <property type="match status" value="1"/>
</dbReference>
<keyword evidence="4 5" id="KW-0904">Protein phosphatase</keyword>
<dbReference type="GO" id="GO:0004722">
    <property type="term" value="F:protein serine/threonine phosphatase activity"/>
    <property type="evidence" value="ECO:0007669"/>
    <property type="project" value="InterPro"/>
</dbReference>
<gene>
    <name evidence="9" type="primary">Aste57867_18673</name>
    <name evidence="8" type="ORF">As57867_018611</name>
    <name evidence="9" type="ORF">ASTE57867_18673</name>
</gene>
<dbReference type="PROSITE" id="PS51746">
    <property type="entry name" value="PPM_2"/>
    <property type="match status" value="1"/>
</dbReference>
<evidence type="ECO:0000256" key="5">
    <source>
        <dbReference type="RuleBase" id="RU003465"/>
    </source>
</evidence>
<dbReference type="EMBL" id="CAADRA010006425">
    <property type="protein sequence ID" value="VFT95408.1"/>
    <property type="molecule type" value="Genomic_DNA"/>
</dbReference>
<accession>A0A485LBL0</accession>
<dbReference type="InterPro" id="IPR000222">
    <property type="entry name" value="PP2C_BS"/>
</dbReference>
<evidence type="ECO:0000256" key="1">
    <source>
        <dbReference type="ARBA" id="ARBA00004170"/>
    </source>
</evidence>
<dbReference type="InterPro" id="IPR001932">
    <property type="entry name" value="PPM-type_phosphatase-like_dom"/>
</dbReference>
<feature type="domain" description="PPM-type phosphatase" evidence="7">
    <location>
        <begin position="102"/>
        <end position="418"/>
    </location>
</feature>
<dbReference type="GO" id="GO:0046872">
    <property type="term" value="F:metal ion binding"/>
    <property type="evidence" value="ECO:0007669"/>
    <property type="project" value="UniProtKB-KW"/>
</dbReference>
<comment type="subcellular location">
    <subcellularLocation>
        <location evidence="1">Membrane</location>
        <topology evidence="1">Peripheral membrane protein</topology>
    </subcellularLocation>
</comment>
<sequence length="419" mass="45503">MRSPTAPARPSHSMRRTNSTLIPEELSFTRRRSPLSQLVLSISDCFASAQRRWRQAAKKRSSAVTSHTQPSPALPPPPSSTSSPQPTFVEPILTFDESERGHFGVASISGLRPYNEDTFRVIPNLEAFAALLVQADVNANASLASVLDRVLCASATDADDERAARFAAWVVPAADRSKSSKKAARVSKPPRSQFYGVYDGHAGKRCSSVVAQMLPLCLLASPAFATDVETTLRTACLAMDKHFLDLAASKGYRDGCTAISVVVRDRHVTTANIGDCRAVLCSCDKLTNKYFSTPLSKDQKPNCEEEKARIEAAGGIVLNIRGIPRVNGMLAVARAFGDLPLKRYISADPALTTHTLSDMDEYIVIATDGLWDVFTNDAVCTFLRTYNHLGLNEMALKLANMAVELGSTDNITVVVIDVR</sequence>
<dbReference type="Proteomes" id="UP000332933">
    <property type="component" value="Unassembled WGS sequence"/>
</dbReference>
<reference evidence="8" key="2">
    <citation type="submission" date="2019-06" db="EMBL/GenBank/DDBJ databases">
        <title>Genomics analysis of Aphanomyces spp. identifies a new class of oomycete effector associated with host adaptation.</title>
        <authorList>
            <person name="Gaulin E."/>
        </authorList>
    </citation>
    <scope>NUCLEOTIDE SEQUENCE</scope>
    <source>
        <strain evidence="8">CBS 578.67</strain>
    </source>
</reference>
<dbReference type="InterPro" id="IPR036457">
    <property type="entry name" value="PPM-type-like_dom_sf"/>
</dbReference>
<feature type="compositionally biased region" description="Low complexity" evidence="6">
    <location>
        <begin position="62"/>
        <end position="71"/>
    </location>
</feature>
<dbReference type="Gene3D" id="3.60.40.10">
    <property type="entry name" value="PPM-type phosphatase domain"/>
    <property type="match status" value="1"/>
</dbReference>
<evidence type="ECO:0000256" key="2">
    <source>
        <dbReference type="ARBA" id="ARBA00022723"/>
    </source>
</evidence>
<name>A0A485LBL0_9STRA</name>
<dbReference type="GO" id="GO:0016020">
    <property type="term" value="C:membrane"/>
    <property type="evidence" value="ECO:0007669"/>
    <property type="project" value="UniProtKB-SubCell"/>
</dbReference>